<keyword evidence="4" id="KW-0539">Nucleus</keyword>
<accession>A0AAV0CIC3</accession>
<protein>
    <recommendedName>
        <fullName evidence="7">RRM domain-containing protein</fullName>
    </recommendedName>
</protein>
<feature type="compositionally biased region" description="Acidic residues" evidence="6">
    <location>
        <begin position="18"/>
        <end position="34"/>
    </location>
</feature>
<organism evidence="8 9">
    <name type="scientific">Cuscuta epithymum</name>
    <dbReference type="NCBI Taxonomy" id="186058"/>
    <lineage>
        <taxon>Eukaryota</taxon>
        <taxon>Viridiplantae</taxon>
        <taxon>Streptophyta</taxon>
        <taxon>Embryophyta</taxon>
        <taxon>Tracheophyta</taxon>
        <taxon>Spermatophyta</taxon>
        <taxon>Magnoliopsida</taxon>
        <taxon>eudicotyledons</taxon>
        <taxon>Gunneridae</taxon>
        <taxon>Pentapetalae</taxon>
        <taxon>asterids</taxon>
        <taxon>lamiids</taxon>
        <taxon>Solanales</taxon>
        <taxon>Convolvulaceae</taxon>
        <taxon>Cuscuteae</taxon>
        <taxon>Cuscuta</taxon>
        <taxon>Cuscuta subgen. Cuscuta</taxon>
    </lineage>
</organism>
<evidence type="ECO:0000259" key="7">
    <source>
        <dbReference type="PROSITE" id="PS50102"/>
    </source>
</evidence>
<evidence type="ECO:0000256" key="6">
    <source>
        <dbReference type="SAM" id="MobiDB-lite"/>
    </source>
</evidence>
<dbReference type="InterPro" id="IPR035979">
    <property type="entry name" value="RBD_domain_sf"/>
</dbReference>
<keyword evidence="3 5" id="KW-0694">RNA-binding</keyword>
<gene>
    <name evidence="8" type="ORF">CEPIT_LOCUS5966</name>
</gene>
<comment type="caution">
    <text evidence="8">The sequence shown here is derived from an EMBL/GenBank/DDBJ whole genome shotgun (WGS) entry which is preliminary data.</text>
</comment>
<name>A0AAV0CIC3_9ASTE</name>
<dbReference type="EMBL" id="CAMAPF010000030">
    <property type="protein sequence ID" value="CAH9076638.1"/>
    <property type="molecule type" value="Genomic_DNA"/>
</dbReference>
<dbReference type="SUPFAM" id="SSF54928">
    <property type="entry name" value="RNA-binding domain, RBD"/>
    <property type="match status" value="1"/>
</dbReference>
<dbReference type="InterPro" id="IPR051945">
    <property type="entry name" value="RRM_MRD1_RNA_proc_ribogen"/>
</dbReference>
<dbReference type="GO" id="GO:0003729">
    <property type="term" value="F:mRNA binding"/>
    <property type="evidence" value="ECO:0007669"/>
    <property type="project" value="TreeGrafter"/>
</dbReference>
<dbReference type="AlphaFoldDB" id="A0AAV0CIC3"/>
<evidence type="ECO:0000313" key="9">
    <source>
        <dbReference type="Proteomes" id="UP001152523"/>
    </source>
</evidence>
<evidence type="ECO:0000256" key="2">
    <source>
        <dbReference type="ARBA" id="ARBA00022737"/>
    </source>
</evidence>
<dbReference type="SMART" id="SM00360">
    <property type="entry name" value="RRM"/>
    <property type="match status" value="1"/>
</dbReference>
<feature type="domain" description="RRM" evidence="7">
    <location>
        <begin position="106"/>
        <end position="188"/>
    </location>
</feature>
<dbReference type="Pfam" id="PF00076">
    <property type="entry name" value="RRM_1"/>
    <property type="match status" value="1"/>
</dbReference>
<proteinExistence type="predicted"/>
<comment type="subcellular location">
    <subcellularLocation>
        <location evidence="1">Nucleus</location>
    </subcellularLocation>
</comment>
<evidence type="ECO:0000256" key="3">
    <source>
        <dbReference type="ARBA" id="ARBA00022884"/>
    </source>
</evidence>
<dbReference type="Proteomes" id="UP001152523">
    <property type="component" value="Unassembled WGS sequence"/>
</dbReference>
<feature type="compositionally biased region" description="Basic and acidic residues" evidence="6">
    <location>
        <begin position="1"/>
        <end position="12"/>
    </location>
</feature>
<feature type="region of interest" description="Disordered" evidence="6">
    <location>
        <begin position="1"/>
        <end position="38"/>
    </location>
</feature>
<dbReference type="InterPro" id="IPR000504">
    <property type="entry name" value="RRM_dom"/>
</dbReference>
<dbReference type="GO" id="GO:0005634">
    <property type="term" value="C:nucleus"/>
    <property type="evidence" value="ECO:0007669"/>
    <property type="project" value="UniProtKB-SubCell"/>
</dbReference>
<evidence type="ECO:0000256" key="4">
    <source>
        <dbReference type="ARBA" id="ARBA00023242"/>
    </source>
</evidence>
<keyword evidence="9" id="KW-1185">Reference proteome</keyword>
<evidence type="ECO:0000256" key="5">
    <source>
        <dbReference type="PROSITE-ProRule" id="PRU00176"/>
    </source>
</evidence>
<dbReference type="PROSITE" id="PS50102">
    <property type="entry name" value="RRM"/>
    <property type="match status" value="1"/>
</dbReference>
<sequence>MAKLEIDIDAKSQQDLSNEIEEEEEEEVDGEGEDTQPQVNIDMEADVARKVLENLMSSTSKGMAAASADDDSSSLLDGEKSEVIIPESCSKEKNTMWTEGVEDLNRTIFINNLPFDVDNEEIKQRFSAFGEVESFVQVLHQVTKRPRGTRFLKFKTVDAAEASLSAANSSSLGIPLKGRQLKVFKAVDKKTAQDKELEKTKKEEHDHRNLYLAKEGLVLEGTPAAEGVSAGDISKRKILHEKKMIKLKSPNFHVSRTRLIIYNLPKSMTDKELKKLCLDVVTPRATKQKPMIRQIKFLEDIKRGKLVVKNHSCGVH</sequence>
<evidence type="ECO:0000313" key="8">
    <source>
        <dbReference type="EMBL" id="CAH9076638.1"/>
    </source>
</evidence>
<dbReference type="InterPro" id="IPR012677">
    <property type="entry name" value="Nucleotide-bd_a/b_plait_sf"/>
</dbReference>
<dbReference type="PANTHER" id="PTHR48039">
    <property type="entry name" value="RNA-BINDING MOTIF PROTEIN 14B"/>
    <property type="match status" value="1"/>
</dbReference>
<dbReference type="Gene3D" id="3.30.70.330">
    <property type="match status" value="1"/>
</dbReference>
<keyword evidence="2" id="KW-0677">Repeat</keyword>
<evidence type="ECO:0000256" key="1">
    <source>
        <dbReference type="ARBA" id="ARBA00004123"/>
    </source>
</evidence>
<dbReference type="PANTHER" id="PTHR48039:SF5">
    <property type="entry name" value="RNA-BINDING PROTEIN 28"/>
    <property type="match status" value="1"/>
</dbReference>
<reference evidence="8" key="1">
    <citation type="submission" date="2022-07" db="EMBL/GenBank/DDBJ databases">
        <authorList>
            <person name="Macas J."/>
            <person name="Novak P."/>
            <person name="Neumann P."/>
        </authorList>
    </citation>
    <scope>NUCLEOTIDE SEQUENCE</scope>
</reference>